<dbReference type="EMBL" id="JANJYJ010000007">
    <property type="protein sequence ID" value="KAK3200310.1"/>
    <property type="molecule type" value="Genomic_DNA"/>
</dbReference>
<dbReference type="InterPro" id="IPR002156">
    <property type="entry name" value="RNaseH_domain"/>
</dbReference>
<feature type="domain" description="RNase H type-1" evidence="1">
    <location>
        <begin position="341"/>
        <end position="423"/>
    </location>
</feature>
<comment type="caution">
    <text evidence="3">The sequence shown here is derived from an EMBL/GenBank/DDBJ whole genome shotgun (WGS) entry which is preliminary data.</text>
</comment>
<dbReference type="GO" id="GO:0004523">
    <property type="term" value="F:RNA-DNA hybrid ribonuclease activity"/>
    <property type="evidence" value="ECO:0007669"/>
    <property type="project" value="InterPro"/>
</dbReference>
<dbReference type="PANTHER" id="PTHR33033">
    <property type="entry name" value="POLYNUCLEOTIDYL TRANSFERASE, RIBONUCLEASE H-LIKE SUPERFAMILY PROTEIN-RELATED"/>
    <property type="match status" value="1"/>
</dbReference>
<gene>
    <name evidence="3" type="ORF">Dsin_023725</name>
</gene>
<dbReference type="InterPro" id="IPR012337">
    <property type="entry name" value="RNaseH-like_sf"/>
</dbReference>
<dbReference type="Pfam" id="PF13456">
    <property type="entry name" value="RVT_3"/>
    <property type="match status" value="1"/>
</dbReference>
<evidence type="ECO:0008006" key="5">
    <source>
        <dbReference type="Google" id="ProtNLM"/>
    </source>
</evidence>
<evidence type="ECO:0000313" key="4">
    <source>
        <dbReference type="Proteomes" id="UP001281410"/>
    </source>
</evidence>
<dbReference type="InterPro" id="IPR036397">
    <property type="entry name" value="RNaseH_sf"/>
</dbReference>
<dbReference type="InterPro" id="IPR026960">
    <property type="entry name" value="RVT-Znf"/>
</dbReference>
<dbReference type="AlphaFoldDB" id="A0AAE0A3W4"/>
<dbReference type="PANTHER" id="PTHR33033:SF109">
    <property type="entry name" value="PROTEIN, PUTATIVE-RELATED"/>
    <property type="match status" value="1"/>
</dbReference>
<keyword evidence="4" id="KW-1185">Reference proteome</keyword>
<feature type="domain" description="Reverse transcriptase zinc-binding" evidence="2">
    <location>
        <begin position="135"/>
        <end position="215"/>
    </location>
</feature>
<organism evidence="3 4">
    <name type="scientific">Dipteronia sinensis</name>
    <dbReference type="NCBI Taxonomy" id="43782"/>
    <lineage>
        <taxon>Eukaryota</taxon>
        <taxon>Viridiplantae</taxon>
        <taxon>Streptophyta</taxon>
        <taxon>Embryophyta</taxon>
        <taxon>Tracheophyta</taxon>
        <taxon>Spermatophyta</taxon>
        <taxon>Magnoliopsida</taxon>
        <taxon>eudicotyledons</taxon>
        <taxon>Gunneridae</taxon>
        <taxon>Pentapetalae</taxon>
        <taxon>rosids</taxon>
        <taxon>malvids</taxon>
        <taxon>Sapindales</taxon>
        <taxon>Sapindaceae</taxon>
        <taxon>Hippocastanoideae</taxon>
        <taxon>Acereae</taxon>
        <taxon>Dipteronia</taxon>
    </lineage>
</organism>
<dbReference type="Pfam" id="PF13966">
    <property type="entry name" value="zf-RVT"/>
    <property type="match status" value="1"/>
</dbReference>
<dbReference type="GO" id="GO:0003676">
    <property type="term" value="F:nucleic acid binding"/>
    <property type="evidence" value="ECO:0007669"/>
    <property type="project" value="InterPro"/>
</dbReference>
<accession>A0AAE0A3W4</accession>
<evidence type="ECO:0000259" key="2">
    <source>
        <dbReference type="Pfam" id="PF13966"/>
    </source>
</evidence>
<dbReference type="InterPro" id="IPR044730">
    <property type="entry name" value="RNase_H-like_dom_plant"/>
</dbReference>
<protein>
    <recommendedName>
        <fullName evidence="5">Reverse transcriptase zinc-binding domain-containing protein</fullName>
    </recommendedName>
</protein>
<dbReference type="Proteomes" id="UP001281410">
    <property type="component" value="Unassembled WGS sequence"/>
</dbReference>
<dbReference type="SUPFAM" id="SSF53098">
    <property type="entry name" value="Ribonuclease H-like"/>
    <property type="match status" value="1"/>
</dbReference>
<name>A0AAE0A3W4_9ROSI</name>
<dbReference type="CDD" id="cd06222">
    <property type="entry name" value="RNase_H_like"/>
    <property type="match status" value="1"/>
</dbReference>
<dbReference type="Gene3D" id="3.30.420.10">
    <property type="entry name" value="Ribonuclease H-like superfamily/Ribonuclease H"/>
    <property type="match status" value="1"/>
</dbReference>
<evidence type="ECO:0000259" key="1">
    <source>
        <dbReference type="Pfam" id="PF13456"/>
    </source>
</evidence>
<evidence type="ECO:0000313" key="3">
    <source>
        <dbReference type="EMBL" id="KAK3200310.1"/>
    </source>
</evidence>
<sequence length="432" mass="48722">MQESYPTYYLFGFTFNANPLAKISWKSLVLHIENRLNPWKKKFLSKGGRLALIKAIISTKVINDGFKVIIGRGNRAPFWEDVRGVSRSLKNECPRIFALATKSGKVDDFGEEQPHGRLGVGFLPNGSFSSGSFRRKLEEAGIESLQNNDLLWQRIFPPKVEIFVWQLLRGRTMVKDVLHRFSFSPNVSLACQLCNSGVESVNHLFLHCSWSWSLWSSCMGWGDINCCPNGTLLEWAVNWDGLCPAKKSERAWQTLFVAVIWTLWEKRNHVVFKGQSACVAQTVDMVKFQVAWWFKHQGKGSTGSITHMILNLKVCCTENVNVRRAKDARWIPPPLNILKFNVDGSTRRSPGDAGIGGVMCDSNGKVWCIFFIFSYFVGVQNSYTAEILAIQKAIDLCTDNPEVAGREILITSDSKIVVSWVHSDDFGSIDNL</sequence>
<reference evidence="3" key="1">
    <citation type="journal article" date="2023" name="Plant J.">
        <title>Genome sequences and population genomics provide insights into the demographic history, inbreeding, and mutation load of two 'living fossil' tree species of Dipteronia.</title>
        <authorList>
            <person name="Feng Y."/>
            <person name="Comes H.P."/>
            <person name="Chen J."/>
            <person name="Zhu S."/>
            <person name="Lu R."/>
            <person name="Zhang X."/>
            <person name="Li P."/>
            <person name="Qiu J."/>
            <person name="Olsen K.M."/>
            <person name="Qiu Y."/>
        </authorList>
    </citation>
    <scope>NUCLEOTIDE SEQUENCE</scope>
    <source>
        <strain evidence="3">NBL</strain>
    </source>
</reference>
<proteinExistence type="predicted"/>